<evidence type="ECO:0000313" key="2">
    <source>
        <dbReference type="EMBL" id="GMH46590.1"/>
    </source>
</evidence>
<sequence>MSPPTSPSPPAINVPTPTQTTKFQSPRSARRESLYGRKNSTFDRSSSKSFSELASPFSPPSKVSTEGAFEGDQGGEAQSPQNGSRAASDEEKSLAILRARNGVSTLGEYFHGAPNKHDIPDEEKPGEGRVKRMSMLYGGEVAAGGVGGGRVNRNFEIKKGGGLSFTKRAASGSLGGSEGLGVGGQRSVSFSVEERGGGAGGDGAGGAAAPQPPPTEGMLMPFTPEGKRKELLTPGELEGGGEGGISGNSNGNKNDSNGRRKSILSLSDYLSPSVNPPEPTSTGATPSSTTMVDPLRSSTLSRSHHLRDLKEKLRVLSDGNASAVTQLLLMVYKLDCAPLPSHHYNAIKELGIKGADKIKRAGKGGKSTRTVLDMLGPPMGGRPLGAPALDRRRTRRVVKGGEGGRDNGEWTAQGTHTSPTRGGGGRTGGNLSPTRQGTGNEGLSAVNEFLRKEALSEGEKLYEKEYGRGGKYGKSLWLAESMRKAKDVVDAEREKRAMEERMKAVSLKMSQRGTGRNRTDSYFNSIDREVFVKGMARMEAEKAHEGRKREVRSAANVRTAEKTNGGKGKGGGERKRSITFSPDTKRVSVVAVKMDTSEAAEYLRWKQERAGK</sequence>
<dbReference type="OrthoDB" id="10496071at2759"/>
<gene>
    <name evidence="2" type="ORF">TrRE_jg4382</name>
</gene>
<evidence type="ECO:0000256" key="1">
    <source>
        <dbReference type="SAM" id="MobiDB-lite"/>
    </source>
</evidence>
<feature type="compositionally biased region" description="Polar residues" evidence="1">
    <location>
        <begin position="76"/>
        <end position="85"/>
    </location>
</feature>
<feature type="compositionally biased region" description="Polar residues" evidence="1">
    <location>
        <begin position="410"/>
        <end position="419"/>
    </location>
</feature>
<feature type="compositionally biased region" description="Gly residues" evidence="1">
    <location>
        <begin position="197"/>
        <end position="206"/>
    </location>
</feature>
<feature type="compositionally biased region" description="Polar residues" evidence="1">
    <location>
        <begin position="15"/>
        <end position="27"/>
    </location>
</feature>
<feature type="region of interest" description="Disordered" evidence="1">
    <location>
        <begin position="1"/>
        <end position="95"/>
    </location>
</feature>
<feature type="compositionally biased region" description="Low complexity" evidence="1">
    <location>
        <begin position="42"/>
        <end position="51"/>
    </location>
</feature>
<feature type="region of interest" description="Disordered" evidence="1">
    <location>
        <begin position="360"/>
        <end position="442"/>
    </location>
</feature>
<reference evidence="2" key="1">
    <citation type="submission" date="2022-07" db="EMBL/GenBank/DDBJ databases">
        <title>Genome analysis of Parmales, a sister group of diatoms, reveals the evolutionary specialization of diatoms from phago-mixotrophs to photoautotrophs.</title>
        <authorList>
            <person name="Ban H."/>
            <person name="Sato S."/>
            <person name="Yoshikawa S."/>
            <person name="Kazumasa Y."/>
            <person name="Nakamura Y."/>
            <person name="Ichinomiya M."/>
            <person name="Saitoh K."/>
            <person name="Sato N."/>
            <person name="Blanc-Mathieu R."/>
            <person name="Endo H."/>
            <person name="Kuwata A."/>
            <person name="Ogata H."/>
        </authorList>
    </citation>
    <scope>NUCLEOTIDE SEQUENCE</scope>
</reference>
<feature type="region of interest" description="Disordered" evidence="1">
    <location>
        <begin position="192"/>
        <end position="303"/>
    </location>
</feature>
<feature type="compositionally biased region" description="Pro residues" evidence="1">
    <location>
        <begin position="1"/>
        <end position="12"/>
    </location>
</feature>
<proteinExistence type="predicted"/>
<name>A0A9W6Z9Y3_9STRA</name>
<feature type="region of interest" description="Disordered" evidence="1">
    <location>
        <begin position="107"/>
        <end position="127"/>
    </location>
</feature>
<feature type="compositionally biased region" description="Gly residues" evidence="1">
    <location>
        <begin position="237"/>
        <end position="246"/>
    </location>
</feature>
<comment type="caution">
    <text evidence="2">The sequence shown here is derived from an EMBL/GenBank/DDBJ whole genome shotgun (WGS) entry which is preliminary data.</text>
</comment>
<accession>A0A9W6Z9Y3</accession>
<feature type="region of interest" description="Disordered" evidence="1">
    <location>
        <begin position="541"/>
        <end position="580"/>
    </location>
</feature>
<feature type="compositionally biased region" description="Basic and acidic residues" evidence="1">
    <location>
        <begin position="115"/>
        <end position="127"/>
    </location>
</feature>
<dbReference type="AlphaFoldDB" id="A0A9W6Z9Y3"/>
<feature type="compositionally biased region" description="Basic and acidic residues" evidence="1">
    <location>
        <begin position="541"/>
        <end position="552"/>
    </location>
</feature>
<organism evidence="2 3">
    <name type="scientific">Triparma retinervis</name>
    <dbReference type="NCBI Taxonomy" id="2557542"/>
    <lineage>
        <taxon>Eukaryota</taxon>
        <taxon>Sar</taxon>
        <taxon>Stramenopiles</taxon>
        <taxon>Ochrophyta</taxon>
        <taxon>Bolidophyceae</taxon>
        <taxon>Parmales</taxon>
        <taxon>Triparmaceae</taxon>
        <taxon>Triparma</taxon>
    </lineage>
</organism>
<feature type="compositionally biased region" description="Low complexity" evidence="1">
    <location>
        <begin position="280"/>
        <end position="301"/>
    </location>
</feature>
<feature type="compositionally biased region" description="Polar residues" evidence="1">
    <location>
        <begin position="264"/>
        <end position="273"/>
    </location>
</feature>
<keyword evidence="3" id="KW-1185">Reference proteome</keyword>
<dbReference type="Proteomes" id="UP001165082">
    <property type="component" value="Unassembled WGS sequence"/>
</dbReference>
<dbReference type="EMBL" id="BRXZ01001798">
    <property type="protein sequence ID" value="GMH46590.1"/>
    <property type="molecule type" value="Genomic_DNA"/>
</dbReference>
<evidence type="ECO:0000313" key="3">
    <source>
        <dbReference type="Proteomes" id="UP001165082"/>
    </source>
</evidence>
<protein>
    <submittedName>
        <fullName evidence="2">Uncharacterized protein</fullName>
    </submittedName>
</protein>